<name>A0ABV4F7K3_BRAEL</name>
<sequence>MTVHAFVDLRIDIIRLRKMVEFTGVFGRSAMAAG</sequence>
<evidence type="ECO:0000313" key="1">
    <source>
        <dbReference type="EMBL" id="MEY9319445.1"/>
    </source>
</evidence>
<protein>
    <recommendedName>
        <fullName evidence="3">LysR family transcriptional regulator</fullName>
    </recommendedName>
</protein>
<organism evidence="1 2">
    <name type="scientific">Bradyrhizobium elkanii</name>
    <dbReference type="NCBI Taxonomy" id="29448"/>
    <lineage>
        <taxon>Bacteria</taxon>
        <taxon>Pseudomonadati</taxon>
        <taxon>Pseudomonadota</taxon>
        <taxon>Alphaproteobacteria</taxon>
        <taxon>Hyphomicrobiales</taxon>
        <taxon>Nitrobacteraceae</taxon>
        <taxon>Bradyrhizobium</taxon>
    </lineage>
</organism>
<keyword evidence="2" id="KW-1185">Reference proteome</keyword>
<dbReference type="Proteomes" id="UP001565471">
    <property type="component" value="Unassembled WGS sequence"/>
</dbReference>
<gene>
    <name evidence="1" type="ORF">ABIF29_006244</name>
</gene>
<evidence type="ECO:0008006" key="3">
    <source>
        <dbReference type="Google" id="ProtNLM"/>
    </source>
</evidence>
<accession>A0ABV4F7K3</accession>
<dbReference type="EMBL" id="JBGBZA010000002">
    <property type="protein sequence ID" value="MEY9319445.1"/>
    <property type="molecule type" value="Genomic_DNA"/>
</dbReference>
<comment type="caution">
    <text evidence="1">The sequence shown here is derived from an EMBL/GenBank/DDBJ whole genome shotgun (WGS) entry which is preliminary data.</text>
</comment>
<evidence type="ECO:0000313" key="2">
    <source>
        <dbReference type="Proteomes" id="UP001565471"/>
    </source>
</evidence>
<reference evidence="1 2" key="1">
    <citation type="submission" date="2024-07" db="EMBL/GenBank/DDBJ databases">
        <title>Genomic Encyclopedia of Type Strains, Phase V (KMG-V): Genome sequencing to study the core and pangenomes of soil and plant-associated prokaryotes.</title>
        <authorList>
            <person name="Whitman W."/>
        </authorList>
    </citation>
    <scope>NUCLEOTIDE SEQUENCE [LARGE SCALE GENOMIC DNA]</scope>
    <source>
        <strain evidence="1 2">USDA 415</strain>
    </source>
</reference>
<proteinExistence type="predicted"/>